<feature type="domain" description="XdhC- CoxI" evidence="2">
    <location>
        <begin position="12"/>
        <end position="78"/>
    </location>
</feature>
<evidence type="ECO:0000313" key="5">
    <source>
        <dbReference type="Proteomes" id="UP000515708"/>
    </source>
</evidence>
<dbReference type="Pfam" id="PF13478">
    <property type="entry name" value="XdhC_C"/>
    <property type="match status" value="1"/>
</dbReference>
<dbReference type="EMBL" id="CP043732">
    <property type="protein sequence ID" value="QMU96566.1"/>
    <property type="molecule type" value="Genomic_DNA"/>
</dbReference>
<dbReference type="InterPro" id="IPR052698">
    <property type="entry name" value="MoCofactor_Util/Proc"/>
</dbReference>
<dbReference type="Proteomes" id="UP000515708">
    <property type="component" value="Chromosome"/>
</dbReference>
<dbReference type="Pfam" id="PF02625">
    <property type="entry name" value="XdhC_CoxI"/>
    <property type="match status" value="1"/>
</dbReference>
<dbReference type="InterPro" id="IPR027051">
    <property type="entry name" value="XdhC_Rossmann_dom"/>
</dbReference>
<dbReference type="AlphaFoldDB" id="A0A7D8AIM8"/>
<evidence type="ECO:0000259" key="3">
    <source>
        <dbReference type="Pfam" id="PF13478"/>
    </source>
</evidence>
<gene>
    <name evidence="4" type="ORF">FVO59_04590</name>
</gene>
<accession>A0A7D8AIM8</accession>
<dbReference type="Gene3D" id="3.40.50.720">
    <property type="entry name" value="NAD(P)-binding Rossmann-like Domain"/>
    <property type="match status" value="1"/>
</dbReference>
<evidence type="ECO:0000259" key="2">
    <source>
        <dbReference type="Pfam" id="PF02625"/>
    </source>
</evidence>
<feature type="compositionally biased region" description="Basic and acidic residues" evidence="1">
    <location>
        <begin position="395"/>
        <end position="405"/>
    </location>
</feature>
<feature type="region of interest" description="Disordered" evidence="1">
    <location>
        <begin position="425"/>
        <end position="447"/>
    </location>
</feature>
<dbReference type="PANTHER" id="PTHR30388:SF4">
    <property type="entry name" value="MOLYBDENUM COFACTOR INSERTION CHAPERONE PAOD"/>
    <property type="match status" value="1"/>
</dbReference>
<dbReference type="PANTHER" id="PTHR30388">
    <property type="entry name" value="ALDEHYDE OXIDOREDUCTASE MOLYBDENUM COFACTOR ASSEMBLY PROTEIN"/>
    <property type="match status" value="1"/>
</dbReference>
<feature type="domain" description="XdhC Rossmann" evidence="3">
    <location>
        <begin position="227"/>
        <end position="373"/>
    </location>
</feature>
<dbReference type="RefSeq" id="WP_182255104.1">
    <property type="nucleotide sequence ID" value="NZ_CP043732.1"/>
</dbReference>
<evidence type="ECO:0000313" key="4">
    <source>
        <dbReference type="EMBL" id="QMU96566.1"/>
    </source>
</evidence>
<organism evidence="4 5">
    <name type="scientific">Microbacterium esteraromaticum</name>
    <dbReference type="NCBI Taxonomy" id="57043"/>
    <lineage>
        <taxon>Bacteria</taxon>
        <taxon>Bacillati</taxon>
        <taxon>Actinomycetota</taxon>
        <taxon>Actinomycetes</taxon>
        <taxon>Micrococcales</taxon>
        <taxon>Microbacteriaceae</taxon>
        <taxon>Microbacterium</taxon>
    </lineage>
</organism>
<reference evidence="4 5" key="1">
    <citation type="journal article" date="2020" name="Front. Microbiol.">
        <title>Design of Bacterial Strain-Specific qPCR Assays Using NGS Data and Publicly Available Resources and Its Application to Track Biocontrol Strains.</title>
        <authorList>
            <person name="Hernandez I."/>
            <person name="Sant C."/>
            <person name="Martinez R."/>
            <person name="Fernandez C."/>
        </authorList>
    </citation>
    <scope>NUCLEOTIDE SEQUENCE [LARGE SCALE GENOMIC DNA]</scope>
    <source>
        <strain evidence="4 5">B24</strain>
    </source>
</reference>
<name>A0A7D8AIM8_9MICO</name>
<feature type="region of interest" description="Disordered" evidence="1">
    <location>
        <begin position="386"/>
        <end position="405"/>
    </location>
</feature>
<protein>
    <submittedName>
        <fullName evidence="4">XdhC family protein</fullName>
    </submittedName>
</protein>
<dbReference type="InterPro" id="IPR003777">
    <property type="entry name" value="XdhC_CoxI"/>
</dbReference>
<sequence>MLDRIHDYRECLAEPARWAIATIVEVSGSVPRPAGTSMAVRDDGRTIGSVSGGCVEGAVVDAALTCLENGEAALHSFGYADDDGMSVGLMCGGDVRVLVQPLSQIAVAVGERLTRIAEPGTVLLRDLPLDDASPLPADAIVAVVDAVVDADDPLPDATAAAGSSAEAVSADPLTAGGLRLDPQAAGSIAAAARAGGVRVVEIRDRGDQECPIVRRMLVESSSAPARLIIYGANDFSAALAQAAAVLGLHVTVCDARPVFATRDRHPGAHEVVLQHPAEHFAHELRAGRVDSRTAVVLLTHDPRFDLPVLDRALRLELTYVGAMGSRITHEKRAQELRAGGLPAERLARLHSPIGLDLGARTPAEVAVSILAELILVESTRRAGLETTIRSAQPPRLRDTGGDVHDDRRICASTPALASASALAPALAPAPPSAPASASAEAGELAWT</sequence>
<evidence type="ECO:0000256" key="1">
    <source>
        <dbReference type="SAM" id="MobiDB-lite"/>
    </source>
</evidence>
<proteinExistence type="predicted"/>